<proteinExistence type="predicted"/>
<gene>
    <name evidence="2" type="ORF">HDF16_004035</name>
</gene>
<dbReference type="EC" id="1.13.11.2" evidence="2"/>
<dbReference type="RefSeq" id="WP_184220532.1">
    <property type="nucleotide sequence ID" value="NZ_JACHIP010000005.1"/>
</dbReference>
<dbReference type="InterPro" id="IPR037523">
    <property type="entry name" value="VOC_core"/>
</dbReference>
<dbReference type="Proteomes" id="UP000540989">
    <property type="component" value="Unassembled WGS sequence"/>
</dbReference>
<feature type="domain" description="VOC" evidence="1">
    <location>
        <begin position="28"/>
        <end position="146"/>
    </location>
</feature>
<dbReference type="InterPro" id="IPR004360">
    <property type="entry name" value="Glyas_Fos-R_dOase_dom"/>
</dbReference>
<dbReference type="SUPFAM" id="SSF54593">
    <property type="entry name" value="Glyoxalase/Bleomycin resistance protein/Dihydroxybiphenyl dioxygenase"/>
    <property type="match status" value="2"/>
</dbReference>
<dbReference type="AlphaFoldDB" id="A0A7W8E547"/>
<dbReference type="PANTHER" id="PTHR43279:SF1">
    <property type="entry name" value="CATECHOL-2,3-DIOXYGENASE"/>
    <property type="match status" value="1"/>
</dbReference>
<name>A0A7W8E547_9BACT</name>
<feature type="domain" description="VOC" evidence="1">
    <location>
        <begin position="187"/>
        <end position="314"/>
    </location>
</feature>
<accession>A0A7W8E547</accession>
<keyword evidence="2" id="KW-0560">Oxidoreductase</keyword>
<reference evidence="2 3" key="1">
    <citation type="submission" date="2020-08" db="EMBL/GenBank/DDBJ databases">
        <title>Genomic Encyclopedia of Type Strains, Phase IV (KMG-V): Genome sequencing to study the core and pangenomes of soil and plant-associated prokaryotes.</title>
        <authorList>
            <person name="Whitman W."/>
        </authorList>
    </citation>
    <scope>NUCLEOTIDE SEQUENCE [LARGE SCALE GENOMIC DNA]</scope>
    <source>
        <strain evidence="2 3">M8UP14</strain>
    </source>
</reference>
<dbReference type="PANTHER" id="PTHR43279">
    <property type="entry name" value="CATECHOL-2,3-DIOXYGENASE"/>
    <property type="match status" value="1"/>
</dbReference>
<evidence type="ECO:0000313" key="2">
    <source>
        <dbReference type="EMBL" id="MBB5059312.1"/>
    </source>
</evidence>
<dbReference type="InterPro" id="IPR029068">
    <property type="entry name" value="Glyas_Bleomycin-R_OHBP_Dase"/>
</dbReference>
<organism evidence="2 3">
    <name type="scientific">Granulicella aggregans</name>
    <dbReference type="NCBI Taxonomy" id="474949"/>
    <lineage>
        <taxon>Bacteria</taxon>
        <taxon>Pseudomonadati</taxon>
        <taxon>Acidobacteriota</taxon>
        <taxon>Terriglobia</taxon>
        <taxon>Terriglobales</taxon>
        <taxon>Acidobacteriaceae</taxon>
        <taxon>Granulicella</taxon>
    </lineage>
</organism>
<dbReference type="Pfam" id="PF00903">
    <property type="entry name" value="Glyoxalase"/>
    <property type="match status" value="2"/>
</dbReference>
<comment type="caution">
    <text evidence="2">The sequence shown here is derived from an EMBL/GenBank/DDBJ whole genome shotgun (WGS) entry which is preliminary data.</text>
</comment>
<sequence>MPSTFQNAFVPNEIGIHPPKYRLPADAHVGRVRLAVSNLGRSLTFYSRVIGLSILNHGQSFAQLGARGSKEVLLELDEVAGVTPITRRSRLGLYHTAFLLPTRKDLSSFVRHLVAQKIDFGSGDHLYSEALYLTDPDGLSVEVYADRPRETWTYEGREIVSATNPVRFGELPQVAEDSWQGAPTGTTVGHVHMYIGDLDKAAAFYNGVLGLDIVTWRYPGALFASAGGYHHHIGLNIWAEGSPPSSAEDARLLFWELVLPSEREREQLLASLREAGYTSTRLANGTPCATDPWGITVALVITDPVAGKTEIRNG</sequence>
<evidence type="ECO:0000259" key="1">
    <source>
        <dbReference type="PROSITE" id="PS51819"/>
    </source>
</evidence>
<dbReference type="EMBL" id="JACHIP010000005">
    <property type="protein sequence ID" value="MBB5059312.1"/>
    <property type="molecule type" value="Genomic_DNA"/>
</dbReference>
<evidence type="ECO:0000313" key="3">
    <source>
        <dbReference type="Proteomes" id="UP000540989"/>
    </source>
</evidence>
<keyword evidence="3" id="KW-1185">Reference proteome</keyword>
<protein>
    <submittedName>
        <fullName evidence="2">Catechol 2,3-dioxygenase</fullName>
        <ecNumber evidence="2">1.13.11.2</ecNumber>
    </submittedName>
</protein>
<keyword evidence="2" id="KW-0223">Dioxygenase</keyword>
<dbReference type="PROSITE" id="PS51819">
    <property type="entry name" value="VOC"/>
    <property type="match status" value="2"/>
</dbReference>
<dbReference type="GO" id="GO:0018577">
    <property type="term" value="F:catechol 2,3-dioxygenase activity"/>
    <property type="evidence" value="ECO:0007669"/>
    <property type="project" value="UniProtKB-EC"/>
</dbReference>
<dbReference type="Gene3D" id="3.10.180.10">
    <property type="entry name" value="2,3-Dihydroxybiphenyl 1,2-Dioxygenase, domain 1"/>
    <property type="match status" value="2"/>
</dbReference>